<dbReference type="EMBL" id="JAAARO010000003">
    <property type="protein sequence ID" value="KAF5750371.1"/>
    <property type="molecule type" value="Genomic_DNA"/>
</dbReference>
<dbReference type="SUPFAM" id="SSF101941">
    <property type="entry name" value="NAC domain"/>
    <property type="match status" value="1"/>
</dbReference>
<evidence type="ECO:0000256" key="3">
    <source>
        <dbReference type="ARBA" id="ARBA00023125"/>
    </source>
</evidence>
<proteinExistence type="predicted"/>
<name>A0A7J7DVP4_TRIWF</name>
<dbReference type="OrthoDB" id="1921961at2759"/>
<dbReference type="AlphaFoldDB" id="A0A7J7DVP4"/>
<keyword evidence="2" id="KW-0805">Transcription regulation</keyword>
<dbReference type="Proteomes" id="UP000593562">
    <property type="component" value="Unassembled WGS sequence"/>
</dbReference>
<evidence type="ECO:0000256" key="4">
    <source>
        <dbReference type="ARBA" id="ARBA00023163"/>
    </source>
</evidence>
<evidence type="ECO:0000313" key="8">
    <source>
        <dbReference type="Proteomes" id="UP000593562"/>
    </source>
</evidence>
<organism evidence="7 8">
    <name type="scientific">Tripterygium wilfordii</name>
    <name type="common">Thunder God vine</name>
    <dbReference type="NCBI Taxonomy" id="458696"/>
    <lineage>
        <taxon>Eukaryota</taxon>
        <taxon>Viridiplantae</taxon>
        <taxon>Streptophyta</taxon>
        <taxon>Embryophyta</taxon>
        <taxon>Tracheophyta</taxon>
        <taxon>Spermatophyta</taxon>
        <taxon>Magnoliopsida</taxon>
        <taxon>eudicotyledons</taxon>
        <taxon>Gunneridae</taxon>
        <taxon>Pentapetalae</taxon>
        <taxon>rosids</taxon>
        <taxon>fabids</taxon>
        <taxon>Celastrales</taxon>
        <taxon>Celastraceae</taxon>
        <taxon>Tripterygium</taxon>
    </lineage>
</organism>
<dbReference type="GO" id="GO:0043565">
    <property type="term" value="F:sequence-specific DNA binding"/>
    <property type="evidence" value="ECO:0007669"/>
    <property type="project" value="UniProtKB-ARBA"/>
</dbReference>
<gene>
    <name evidence="7" type="ORF">HS088_TW03G00707</name>
</gene>
<dbReference type="Gene3D" id="2.170.150.80">
    <property type="entry name" value="NAC domain"/>
    <property type="match status" value="1"/>
</dbReference>
<dbReference type="Pfam" id="PF02365">
    <property type="entry name" value="NAM"/>
    <property type="match status" value="1"/>
</dbReference>
<dbReference type="GO" id="GO:0006355">
    <property type="term" value="P:regulation of DNA-templated transcription"/>
    <property type="evidence" value="ECO:0007669"/>
    <property type="project" value="InterPro"/>
</dbReference>
<dbReference type="FunFam" id="2.170.150.80:FF:000005">
    <property type="entry name" value="NAC transcription factor 56"/>
    <property type="match status" value="1"/>
</dbReference>
<evidence type="ECO:0000259" key="6">
    <source>
        <dbReference type="PROSITE" id="PS51005"/>
    </source>
</evidence>
<dbReference type="PANTHER" id="PTHR31719:SF121">
    <property type="entry name" value="NAC TRANSCRIPTION FACTOR-LIKE PROTEIN"/>
    <property type="match status" value="1"/>
</dbReference>
<evidence type="ECO:0000256" key="1">
    <source>
        <dbReference type="ARBA" id="ARBA00004123"/>
    </source>
</evidence>
<dbReference type="PROSITE" id="PS51005">
    <property type="entry name" value="NAC"/>
    <property type="match status" value="1"/>
</dbReference>
<dbReference type="InParanoid" id="A0A7J7DVP4"/>
<keyword evidence="4" id="KW-0804">Transcription</keyword>
<evidence type="ECO:0000256" key="2">
    <source>
        <dbReference type="ARBA" id="ARBA00023015"/>
    </source>
</evidence>
<dbReference type="InterPro" id="IPR003441">
    <property type="entry name" value="NAC-dom"/>
</dbReference>
<dbReference type="GO" id="GO:0048316">
    <property type="term" value="P:seed development"/>
    <property type="evidence" value="ECO:0007669"/>
    <property type="project" value="UniProtKB-ARBA"/>
</dbReference>
<dbReference type="PANTHER" id="PTHR31719">
    <property type="entry name" value="NAC TRANSCRIPTION FACTOR 56"/>
    <property type="match status" value="1"/>
</dbReference>
<dbReference type="GO" id="GO:0005634">
    <property type="term" value="C:nucleus"/>
    <property type="evidence" value="ECO:0007669"/>
    <property type="project" value="UniProtKB-SubCell"/>
</dbReference>
<evidence type="ECO:0000256" key="5">
    <source>
        <dbReference type="ARBA" id="ARBA00023242"/>
    </source>
</evidence>
<keyword evidence="8" id="KW-1185">Reference proteome</keyword>
<comment type="subcellular location">
    <subcellularLocation>
        <location evidence="1">Nucleus</location>
    </subcellularLocation>
</comment>
<accession>A0A7J7DVP4</accession>
<reference evidence="7 8" key="1">
    <citation type="journal article" date="2020" name="Nat. Commun.">
        <title>Genome of Tripterygium wilfordii and identification of cytochrome P450 involved in triptolide biosynthesis.</title>
        <authorList>
            <person name="Tu L."/>
            <person name="Su P."/>
            <person name="Zhang Z."/>
            <person name="Gao L."/>
            <person name="Wang J."/>
            <person name="Hu T."/>
            <person name="Zhou J."/>
            <person name="Zhang Y."/>
            <person name="Zhao Y."/>
            <person name="Liu Y."/>
            <person name="Song Y."/>
            <person name="Tong Y."/>
            <person name="Lu Y."/>
            <person name="Yang J."/>
            <person name="Xu C."/>
            <person name="Jia M."/>
            <person name="Peters R.J."/>
            <person name="Huang L."/>
            <person name="Gao W."/>
        </authorList>
    </citation>
    <scope>NUCLEOTIDE SEQUENCE [LARGE SCALE GENOMIC DNA]</scope>
    <source>
        <strain evidence="8">cv. XIE 37</strain>
        <tissue evidence="7">Leaf</tissue>
    </source>
</reference>
<dbReference type="InterPro" id="IPR036093">
    <property type="entry name" value="NAC_dom_sf"/>
</dbReference>
<evidence type="ECO:0000313" key="7">
    <source>
        <dbReference type="EMBL" id="KAF5750371.1"/>
    </source>
</evidence>
<keyword evidence="5" id="KW-0539">Nucleus</keyword>
<keyword evidence="3" id="KW-0238">DNA-binding</keyword>
<comment type="caution">
    <text evidence="7">The sequence shown here is derived from an EMBL/GenBank/DDBJ whole genome shotgun (WGS) entry which is preliminary data.</text>
</comment>
<feature type="domain" description="NAC" evidence="6">
    <location>
        <begin position="25"/>
        <end position="180"/>
    </location>
</feature>
<protein>
    <submittedName>
        <fullName evidence="7">NAC domain protein</fullName>
    </submittedName>
</protein>
<sequence length="358" mass="40444">MSKINKLGLLVPMEATKSSSDHLYLPPGFRFHPSDEELIVHYLKNKVTSSPLPASIIADIDLYKYNPWELPTKALYGEDGWYFFSPRDRKYPNGARPNRAAASGYWKATGTDKPIFSSCGTKSVGVKKALVFYKGRPPKGLKTDWIMHEYRLLDSMAPWTPKRKGSMRLDDWVLCRVRQKSSISLSTWEDRSNQKCAPEAEYICKESEPCSMNMNPNIKIAQNCPMLPYIFASQDLPCFEAAASSISFQSSNNNTSCASPSNNNNLQFSISSLESFFDPLKRRLVEGYRSEIFVPPSKKIASRDTAKEEAVISISNGATDMNSFGMGQFEDKDFSQEQWNSINMQYPELSQLAFTRST</sequence>